<dbReference type="PANTHER" id="PTHR23028:SF53">
    <property type="entry name" value="ACYL_TRANSF_3 DOMAIN-CONTAINING PROTEIN"/>
    <property type="match status" value="1"/>
</dbReference>
<feature type="transmembrane region" description="Helical" evidence="1">
    <location>
        <begin position="224"/>
        <end position="241"/>
    </location>
</feature>
<name>A0A6L5QQI6_9BURK</name>
<comment type="caution">
    <text evidence="4">The sequence shown here is derived from an EMBL/GenBank/DDBJ whole genome shotgun (WGS) entry which is preliminary data.</text>
</comment>
<keyword evidence="1" id="KW-1133">Transmembrane helix</keyword>
<dbReference type="Proteomes" id="UP000481037">
    <property type="component" value="Unassembled WGS sequence"/>
</dbReference>
<feature type="transmembrane region" description="Helical" evidence="1">
    <location>
        <begin position="376"/>
        <end position="397"/>
    </location>
</feature>
<feature type="transmembrane region" description="Helical" evidence="1">
    <location>
        <begin position="103"/>
        <end position="123"/>
    </location>
</feature>
<keyword evidence="1" id="KW-0812">Transmembrane</keyword>
<feature type="transmembrane region" description="Helical" evidence="1">
    <location>
        <begin position="192"/>
        <end position="212"/>
    </location>
</feature>
<organism evidence="4 5">
    <name type="scientific">Duganella alba</name>
    <dbReference type="NCBI Taxonomy" id="2666081"/>
    <lineage>
        <taxon>Bacteria</taxon>
        <taxon>Pseudomonadati</taxon>
        <taxon>Pseudomonadota</taxon>
        <taxon>Betaproteobacteria</taxon>
        <taxon>Burkholderiales</taxon>
        <taxon>Oxalobacteraceae</taxon>
        <taxon>Telluria group</taxon>
        <taxon>Duganella</taxon>
    </lineage>
</organism>
<feature type="domain" description="Acyltransferase 3" evidence="2">
    <location>
        <begin position="37"/>
        <end position="357"/>
    </location>
</feature>
<feature type="transmembrane region" description="Helical" evidence="1">
    <location>
        <begin position="275"/>
        <end position="293"/>
    </location>
</feature>
<dbReference type="GO" id="GO:0016747">
    <property type="term" value="F:acyltransferase activity, transferring groups other than amino-acyl groups"/>
    <property type="evidence" value="ECO:0007669"/>
    <property type="project" value="InterPro"/>
</dbReference>
<dbReference type="Pfam" id="PF01757">
    <property type="entry name" value="Acyl_transf_3"/>
    <property type="match status" value="1"/>
</dbReference>
<dbReference type="EMBL" id="WKJM01000029">
    <property type="protein sequence ID" value="MRX11111.1"/>
    <property type="molecule type" value="Genomic_DNA"/>
</dbReference>
<keyword evidence="4" id="KW-0808">Transferase</keyword>
<dbReference type="AlphaFoldDB" id="A0A6L5QQI6"/>
<dbReference type="PANTHER" id="PTHR23028">
    <property type="entry name" value="ACETYLTRANSFERASE"/>
    <property type="match status" value="1"/>
</dbReference>
<feature type="transmembrane region" description="Helical" evidence="1">
    <location>
        <begin position="163"/>
        <end position="185"/>
    </location>
</feature>
<dbReference type="GO" id="GO:0016020">
    <property type="term" value="C:membrane"/>
    <property type="evidence" value="ECO:0007669"/>
    <property type="project" value="TreeGrafter"/>
</dbReference>
<evidence type="ECO:0000256" key="1">
    <source>
        <dbReference type="SAM" id="Phobius"/>
    </source>
</evidence>
<reference evidence="4 5" key="1">
    <citation type="submission" date="2019-11" db="EMBL/GenBank/DDBJ databases">
        <title>Novel species isolated from a subtropical stream in China.</title>
        <authorList>
            <person name="Lu H."/>
        </authorList>
    </citation>
    <scope>NUCLEOTIDE SEQUENCE [LARGE SCALE GENOMIC DNA]</scope>
    <source>
        <strain evidence="4 5">FT25W</strain>
    </source>
</reference>
<evidence type="ECO:0000313" key="4">
    <source>
        <dbReference type="EMBL" id="MRX11111.1"/>
    </source>
</evidence>
<feature type="transmembrane region" description="Helical" evidence="1">
    <location>
        <begin position="62"/>
        <end position="83"/>
    </location>
</feature>
<gene>
    <name evidence="4" type="ORF">GJ697_25125</name>
</gene>
<feature type="domain" description="SGNH" evidence="3">
    <location>
        <begin position="434"/>
        <end position="680"/>
    </location>
</feature>
<dbReference type="InterPro" id="IPR050879">
    <property type="entry name" value="Acyltransferase_3"/>
</dbReference>
<proteinExistence type="predicted"/>
<feature type="transmembrane region" description="Helical" evidence="1">
    <location>
        <begin position="339"/>
        <end position="355"/>
    </location>
</feature>
<evidence type="ECO:0000313" key="5">
    <source>
        <dbReference type="Proteomes" id="UP000481037"/>
    </source>
</evidence>
<dbReference type="Pfam" id="PF19040">
    <property type="entry name" value="SGNH"/>
    <property type="match status" value="1"/>
</dbReference>
<evidence type="ECO:0000259" key="3">
    <source>
        <dbReference type="Pfam" id="PF19040"/>
    </source>
</evidence>
<accession>A0A6L5QQI6</accession>
<evidence type="ECO:0000259" key="2">
    <source>
        <dbReference type="Pfam" id="PF01757"/>
    </source>
</evidence>
<keyword evidence="4" id="KW-0012">Acyltransferase</keyword>
<protein>
    <submittedName>
        <fullName evidence="4">Acyltransferase family protein</fullName>
    </submittedName>
</protein>
<feature type="transmembrane region" description="Helical" evidence="1">
    <location>
        <begin position="253"/>
        <end position="269"/>
    </location>
</feature>
<dbReference type="InterPro" id="IPR043968">
    <property type="entry name" value="SGNH"/>
</dbReference>
<keyword evidence="1" id="KW-0472">Membrane</keyword>
<keyword evidence="5" id="KW-1185">Reference proteome</keyword>
<sequence length="707" mass="77559">MKAGAMPPQATSSELNMSQSATAAPTAPAAHMAYRPDIDGLRTLAVLPVVLFHAGFTALSGGFVGVDVFFVISGFLITSIIAADIDKQRFSIVDFYERRIRRIFPALFAMLTVALVFAGLMFIPADFRQFGKSFISSSLFFSNLMFWSEGGYFDFDAELKPLLHTWSLSVEEQFYIFFPPLLYLLKTRVRRWRACIVGLFLASLAAAAWMAYRDHDTAFYVPLYRVWELLTGSIIALAILPPAAATPRRGRELLAAAGIVMILGASLFYTSSVVFPGLSALLPCLGAGLLIYYGRDTAAGRLLGSAPLVGIGKISYSLYLWHWPVIVFYRYWLGRAFTLPEQVLVIGLSFLLAWLSYRYIETPFRLRRAGGPRKVLFAQGAVATMLTVGIGGLIYLANGVPQRMPDNVLRLASSANDINPMRQQCDRRSVPQVQQGDVCSIGPDNVAPSFAVMGDSFGDAFMPGVAALAEERGQRGLVLTASGCLAMLDVVDASSKRVSNCKAFIQASIDLIKHTPSIQRVLLIGRWPSAAEGRRFGAFMADGMFITDDQSTSVGYEENKRVFTRRWEATIAALNPRQVYIAAYIPEQRIHVPRELALCTYFGHPCPAGVSRSDFEQRQAYVRQVFESLERAHKAQILDVGSKLCGKEFCPLYAQHTSLYVDDNHISRSAALMLREVLAPAVAPAAPGAQAAPVHLAEGQAAPAARR</sequence>
<dbReference type="GO" id="GO:0009103">
    <property type="term" value="P:lipopolysaccharide biosynthetic process"/>
    <property type="evidence" value="ECO:0007669"/>
    <property type="project" value="TreeGrafter"/>
</dbReference>
<dbReference type="InterPro" id="IPR002656">
    <property type="entry name" value="Acyl_transf_3_dom"/>
</dbReference>